<dbReference type="GO" id="GO:0043139">
    <property type="term" value="F:5'-3' DNA helicase activity"/>
    <property type="evidence" value="ECO:0007669"/>
    <property type="project" value="InterPro"/>
</dbReference>
<organism evidence="4 5">
    <name type="scientific">Chitinivibrio alkaliphilus ACht1</name>
    <dbReference type="NCBI Taxonomy" id="1313304"/>
    <lineage>
        <taxon>Bacteria</taxon>
        <taxon>Pseudomonadati</taxon>
        <taxon>Fibrobacterota</taxon>
        <taxon>Chitinivibrionia</taxon>
        <taxon>Chitinivibrionales</taxon>
        <taxon>Chitinivibrionaceae</taxon>
        <taxon>Chitinivibrio</taxon>
    </lineage>
</organism>
<dbReference type="SMART" id="SM00382">
    <property type="entry name" value="AAA"/>
    <property type="match status" value="1"/>
</dbReference>
<evidence type="ECO:0000259" key="3">
    <source>
        <dbReference type="PROSITE" id="PS51192"/>
    </source>
</evidence>
<dbReference type="Gene3D" id="1.10.10.2220">
    <property type="match status" value="1"/>
</dbReference>
<dbReference type="InterPro" id="IPR010994">
    <property type="entry name" value="RuvA_2-like"/>
</dbReference>
<dbReference type="GO" id="GO:0006310">
    <property type="term" value="P:DNA recombination"/>
    <property type="evidence" value="ECO:0007669"/>
    <property type="project" value="InterPro"/>
</dbReference>
<name>U7D6J1_9BACT</name>
<dbReference type="Gene3D" id="3.40.50.300">
    <property type="entry name" value="P-loop containing nucleotide triphosphate hydrolases"/>
    <property type="match status" value="2"/>
</dbReference>
<dbReference type="HAMAP" id="MF_01488">
    <property type="entry name" value="RecD2"/>
    <property type="match status" value="1"/>
</dbReference>
<dbReference type="OrthoDB" id="9803432at2"/>
<evidence type="ECO:0000256" key="1">
    <source>
        <dbReference type="ARBA" id="ARBA00022741"/>
    </source>
</evidence>
<dbReference type="CDD" id="cd18809">
    <property type="entry name" value="SF1_C_RecD"/>
    <property type="match status" value="1"/>
</dbReference>
<comment type="caution">
    <text evidence="4">The sequence shown here is derived from an EMBL/GenBank/DDBJ whole genome shotgun (WGS) entry which is preliminary data.</text>
</comment>
<keyword evidence="5" id="KW-1185">Reference proteome</keyword>
<sequence>MHAETPGRRDAAHRLEGVVSAIVYGNEETGFAVLRVRESATQTVHTLVGNLSLLRVGEAAVFYGSYVDDSKWGLQFKARAFEYKKEPQLSEIRFMLGSGLVEGLGKARAAAITDHFKEETLHVLNTAPHRLREVPGIGKKRSARIIASWERKKQLRDLFLFLQPQGISLSIIQKILKKYGADAKALISENPYRLITDIPGVGFRSADAMARSLGYEVDSYRRISAAIRFVLQRACQGGDLFLCRSELLQAVLRELRQEVPEEKVLFSLDTLLQEHVLKEDAECIYLRSVYDTEQELGQLLRGYIQKNAEALPQHQVKELRTWAQESFDHRGMEFDAVQFDALCASLSHSFMVLTGGPGTGKTTTVQMLVSYYHGQGKKIVLTAPTGRAAQKMSEVSGFEAKTIHRLLGFSYDGSGGHFSYDASHQLRLDVLVVDEFSMVDIFLAHALFSATPITARIIVVGDSNQLPSVGPGKVLWDLIASSLPHVSLQRIFRQAEKSRIVTAAHEIVRGVVPVFHNTKGENCFFIPRNSPEEIHDTIIELVTRRLPDAYDRTALTQIQVITPMHKGMCGTEAFNTTLQEKLNHRMNNEGIDVGTRRFSPGDKVMQRNNNYEKQVFNGDIGYIRKIRDGDVYISFPAQLVKYDREMLQDVTHAYAITIHKSQGSEFPLVVIPLTSQHHIMLRRNLVYTALTRAREVCVFVGQYDAFARAVANSSDISRNSCLSRRIGMSS</sequence>
<dbReference type="Pfam" id="PF14490">
    <property type="entry name" value="HHH_RecD2"/>
    <property type="match status" value="1"/>
</dbReference>
<dbReference type="InterPro" id="IPR050534">
    <property type="entry name" value="Coronavir_polyprotein_1ab"/>
</dbReference>
<proteinExistence type="inferred from homology"/>
<dbReference type="GO" id="GO:0009338">
    <property type="term" value="C:exodeoxyribonuclease V complex"/>
    <property type="evidence" value="ECO:0007669"/>
    <property type="project" value="TreeGrafter"/>
</dbReference>
<reference evidence="4 5" key="1">
    <citation type="journal article" date="2013" name="Environ. Microbiol.">
        <title>Genome analysis of Chitinivibrio alkaliphilus gen. nov., sp. nov., a novel extremely haloalkaliphilic anaerobic chitinolytic bacterium from the candidate phylum Termite Group 3.</title>
        <authorList>
            <person name="Sorokin D.Y."/>
            <person name="Gumerov V.M."/>
            <person name="Rakitin A.L."/>
            <person name="Beletsky A.V."/>
            <person name="Damste J.S."/>
            <person name="Muyzer G."/>
            <person name="Mardanov A.V."/>
            <person name="Ravin N.V."/>
        </authorList>
    </citation>
    <scope>NUCLEOTIDE SEQUENCE [LARGE SCALE GENOMIC DNA]</scope>
    <source>
        <strain evidence="4 5">ACht1</strain>
    </source>
</reference>
<keyword evidence="2" id="KW-0067">ATP-binding</keyword>
<dbReference type="AlphaFoldDB" id="U7D6J1"/>
<dbReference type="GO" id="GO:0003677">
    <property type="term" value="F:DNA binding"/>
    <property type="evidence" value="ECO:0007669"/>
    <property type="project" value="InterPro"/>
</dbReference>
<dbReference type="NCBIfam" id="TIGR01448">
    <property type="entry name" value="recD_rel"/>
    <property type="match status" value="1"/>
</dbReference>
<evidence type="ECO:0000313" key="5">
    <source>
        <dbReference type="Proteomes" id="UP000017148"/>
    </source>
</evidence>
<dbReference type="PANTHER" id="PTHR43788">
    <property type="entry name" value="DNA2/NAM7 HELICASE FAMILY MEMBER"/>
    <property type="match status" value="1"/>
</dbReference>
<feature type="domain" description="Helicase ATP-binding" evidence="3">
    <location>
        <begin position="342"/>
        <end position="470"/>
    </location>
</feature>
<dbReference type="Pfam" id="PF13538">
    <property type="entry name" value="UvrD_C_2"/>
    <property type="match status" value="1"/>
</dbReference>
<dbReference type="InterPro" id="IPR027417">
    <property type="entry name" value="P-loop_NTPase"/>
</dbReference>
<keyword evidence="1" id="KW-0547">Nucleotide-binding</keyword>
<dbReference type="EMBL" id="ASJR01000012">
    <property type="protein sequence ID" value="ERP31553.1"/>
    <property type="molecule type" value="Genomic_DNA"/>
</dbReference>
<dbReference type="Gene3D" id="2.30.30.940">
    <property type="match status" value="1"/>
</dbReference>
<dbReference type="InterPro" id="IPR055446">
    <property type="entry name" value="RecD2_N_OB"/>
</dbReference>
<dbReference type="SUPFAM" id="SSF52540">
    <property type="entry name" value="P-loop containing nucleoside triphosphate hydrolases"/>
    <property type="match status" value="1"/>
</dbReference>
<dbReference type="PROSITE" id="PS51192">
    <property type="entry name" value="HELICASE_ATP_BIND_1"/>
    <property type="match status" value="1"/>
</dbReference>
<evidence type="ECO:0000256" key="2">
    <source>
        <dbReference type="ARBA" id="ARBA00022840"/>
    </source>
</evidence>
<dbReference type="GO" id="GO:0005524">
    <property type="term" value="F:ATP binding"/>
    <property type="evidence" value="ECO:0007669"/>
    <property type="project" value="UniProtKB-KW"/>
</dbReference>
<dbReference type="GO" id="GO:0017116">
    <property type="term" value="F:single-stranded DNA helicase activity"/>
    <property type="evidence" value="ECO:0007669"/>
    <property type="project" value="TreeGrafter"/>
</dbReference>
<dbReference type="CDD" id="cd17933">
    <property type="entry name" value="DEXSc_RecD-like"/>
    <property type="match status" value="1"/>
</dbReference>
<dbReference type="Proteomes" id="UP000017148">
    <property type="component" value="Unassembled WGS sequence"/>
</dbReference>
<dbReference type="InterPro" id="IPR027785">
    <property type="entry name" value="UvrD-like_helicase_C"/>
</dbReference>
<evidence type="ECO:0000313" key="4">
    <source>
        <dbReference type="EMBL" id="ERP31553.1"/>
    </source>
</evidence>
<protein>
    <submittedName>
        <fullName evidence="4">Helicase, RecD/TraA family</fullName>
    </submittedName>
</protein>
<dbReference type="RefSeq" id="WP_022637051.1">
    <property type="nucleotide sequence ID" value="NZ_ASJR01000012.1"/>
</dbReference>
<dbReference type="GO" id="GO:0006281">
    <property type="term" value="P:DNA repair"/>
    <property type="evidence" value="ECO:0007669"/>
    <property type="project" value="InterPro"/>
</dbReference>
<dbReference type="Pfam" id="PF13245">
    <property type="entry name" value="AAA_19"/>
    <property type="match status" value="1"/>
</dbReference>
<keyword evidence="4" id="KW-0378">Hydrolase</keyword>
<dbReference type="InterPro" id="IPR003593">
    <property type="entry name" value="AAA+_ATPase"/>
</dbReference>
<dbReference type="InterPro" id="IPR006345">
    <property type="entry name" value="RecD2"/>
</dbReference>
<dbReference type="Gene3D" id="1.10.150.20">
    <property type="entry name" value="5' to 3' exonuclease, C-terminal subdomain"/>
    <property type="match status" value="1"/>
</dbReference>
<dbReference type="STRING" id="1313304.CALK_1598"/>
<dbReference type="InterPro" id="IPR003583">
    <property type="entry name" value="Hlx-hairpin-Hlx_DNA-bd_motif"/>
</dbReference>
<accession>U7D6J1</accession>
<dbReference type="InterPro" id="IPR014001">
    <property type="entry name" value="Helicase_ATP-bd"/>
</dbReference>
<gene>
    <name evidence="4" type="ORF">CALK_1598</name>
</gene>
<dbReference type="PATRIC" id="fig|1313304.3.peg.1526"/>
<dbReference type="Pfam" id="PF23139">
    <property type="entry name" value="OB_YrrC"/>
    <property type="match status" value="1"/>
</dbReference>
<dbReference type="SMART" id="SM00278">
    <property type="entry name" value="HhH1"/>
    <property type="match status" value="2"/>
</dbReference>
<dbReference type="eggNOG" id="COG0507">
    <property type="taxonomic scope" value="Bacteria"/>
</dbReference>
<dbReference type="PANTHER" id="PTHR43788:SF6">
    <property type="entry name" value="DNA HELICASE B"/>
    <property type="match status" value="1"/>
</dbReference>
<dbReference type="InterPro" id="IPR029493">
    <property type="entry name" value="RecD2-like_HHH"/>
</dbReference>
<dbReference type="InterPro" id="IPR041451">
    <property type="entry name" value="RecD2_SH13"/>
</dbReference>
<dbReference type="Pfam" id="PF18335">
    <property type="entry name" value="SH3_13"/>
    <property type="match status" value="1"/>
</dbReference>
<dbReference type="Pfam" id="PF14520">
    <property type="entry name" value="HHH_5"/>
    <property type="match status" value="1"/>
</dbReference>
<keyword evidence="4" id="KW-0347">Helicase</keyword>
<dbReference type="SUPFAM" id="SSF47781">
    <property type="entry name" value="RuvA domain 2-like"/>
    <property type="match status" value="1"/>
</dbReference>